<keyword evidence="2" id="KW-0547">Nucleotide-binding</keyword>
<dbReference type="GO" id="GO:0005739">
    <property type="term" value="C:mitochondrion"/>
    <property type="evidence" value="ECO:0007669"/>
    <property type="project" value="TreeGrafter"/>
</dbReference>
<dbReference type="Gene3D" id="3.40.50.300">
    <property type="entry name" value="P-loop containing nucleotide triphosphate hydrolases"/>
    <property type="match status" value="1"/>
</dbReference>
<evidence type="ECO:0000256" key="2">
    <source>
        <dbReference type="ARBA" id="ARBA00022741"/>
    </source>
</evidence>
<dbReference type="PANTHER" id="PTHR12169">
    <property type="entry name" value="ATPASE N2B"/>
    <property type="match status" value="1"/>
</dbReference>
<dbReference type="Proteomes" id="UP000193218">
    <property type="component" value="Unassembled WGS sequence"/>
</dbReference>
<dbReference type="EMBL" id="NBSH01000005">
    <property type="protein sequence ID" value="ORX37709.1"/>
    <property type="molecule type" value="Genomic_DNA"/>
</dbReference>
<gene>
    <name evidence="4" type="ORF">BD324DRAFT_622967</name>
</gene>
<dbReference type="NCBIfam" id="NF040713">
    <property type="entry name" value="ZapE"/>
    <property type="match status" value="1"/>
</dbReference>
<keyword evidence="5" id="KW-1185">Reference proteome</keyword>
<dbReference type="SUPFAM" id="SSF52540">
    <property type="entry name" value="P-loop containing nucleoside triphosphate hydrolases"/>
    <property type="match status" value="1"/>
</dbReference>
<sequence length="648" mass="73134">MKGIVRSTKGARAALRRPGCVFYALQPVSTIRVHTEATLTAPHHVHLRSYTSSTESAVSTTDLLEVYRGLVAQGKLEWDDEQIRCIVKLKHLLEELRDYAPPVSLLAKLDPARTISQRDISRSSSSSWWKGKARATEDDETSLVRILSGQEELEALRTPKGIMLTGPPGTGKSFLLSLFFDLLPTKHKRRWHYHAFTLYLYRRVFLELEKRRHGTDLEKIENMERAAKRGWKSVFAGGRWEDGDSGVGDETIPFIVAREMMLEYHILYFDELQLVDASSAALLRDVLTWYWRMGGVIVTCSNRVPDSLYHAGIQKERMSGFLDALKMRCEVVQVDGGRDFRRTDGEAVRWYRDRNGFDRAWQDVTHGNATPPETLSVYSRKVKIPAAIGSVCRASFADLCEESLGPADYITIASRYSTIFLDKVPVLLLKNKNEARRLINLVDALYESRCQLYIMAETPLDQLFFPDAVSAQAPGADSNDAIMAAEALSETLHASAHPNVSVYNAGEREARDKRDVQEGEKASAFSVLGIWTGEDERFAYKRAVSRLDEMTTSPTYFEENWLPLDASARTWETASGKESIRVHQRNLPDNDDDFATEAGYSRPERLHPRAEDLPDGKPVISEKHVWGVADGWGPKAGKWGKGSKWFVK</sequence>
<dbReference type="OrthoDB" id="2193432at2759"/>
<evidence type="ECO:0000313" key="5">
    <source>
        <dbReference type="Proteomes" id="UP000193218"/>
    </source>
</evidence>
<evidence type="ECO:0000256" key="1">
    <source>
        <dbReference type="ARBA" id="ARBA00010322"/>
    </source>
</evidence>
<name>A0A1Y1UI97_9TREE</name>
<evidence type="ECO:0000313" key="4">
    <source>
        <dbReference type="EMBL" id="ORX37709.1"/>
    </source>
</evidence>
<dbReference type="AlphaFoldDB" id="A0A1Y1UI97"/>
<organism evidence="4 5">
    <name type="scientific">Kockovaella imperatae</name>
    <dbReference type="NCBI Taxonomy" id="4999"/>
    <lineage>
        <taxon>Eukaryota</taxon>
        <taxon>Fungi</taxon>
        <taxon>Dikarya</taxon>
        <taxon>Basidiomycota</taxon>
        <taxon>Agaricomycotina</taxon>
        <taxon>Tremellomycetes</taxon>
        <taxon>Tremellales</taxon>
        <taxon>Cuniculitremaceae</taxon>
        <taxon>Kockovaella</taxon>
    </lineage>
</organism>
<proteinExistence type="inferred from homology"/>
<dbReference type="GeneID" id="33557343"/>
<protein>
    <submittedName>
        <fullName evidence="4">AFG1-like ATPase-domain-containing protein</fullName>
    </submittedName>
</protein>
<dbReference type="PANTHER" id="PTHR12169:SF2">
    <property type="entry name" value="AFG1P"/>
    <property type="match status" value="1"/>
</dbReference>
<dbReference type="InParanoid" id="A0A1Y1UI97"/>
<accession>A0A1Y1UI97</accession>
<comment type="similarity">
    <text evidence="1">Belongs to the AFG1 ATPase family.</text>
</comment>
<dbReference type="GO" id="GO:0016887">
    <property type="term" value="F:ATP hydrolysis activity"/>
    <property type="evidence" value="ECO:0007669"/>
    <property type="project" value="InterPro"/>
</dbReference>
<reference evidence="4 5" key="1">
    <citation type="submission" date="2017-03" db="EMBL/GenBank/DDBJ databases">
        <title>Widespread Adenine N6-methylation of Active Genes in Fungi.</title>
        <authorList>
            <consortium name="DOE Joint Genome Institute"/>
            <person name="Mondo S.J."/>
            <person name="Dannebaum R.O."/>
            <person name="Kuo R.C."/>
            <person name="Louie K.B."/>
            <person name="Bewick A.J."/>
            <person name="Labutti K."/>
            <person name="Haridas S."/>
            <person name="Kuo A."/>
            <person name="Salamov A."/>
            <person name="Ahrendt S.R."/>
            <person name="Lau R."/>
            <person name="Bowen B.P."/>
            <person name="Lipzen A."/>
            <person name="Sullivan W."/>
            <person name="Andreopoulos W.B."/>
            <person name="Clum A."/>
            <person name="Lindquist E."/>
            <person name="Daum C."/>
            <person name="Northen T.R."/>
            <person name="Ramamoorthy G."/>
            <person name="Schmitz R.J."/>
            <person name="Gryganskyi A."/>
            <person name="Culley D."/>
            <person name="Magnuson J."/>
            <person name="James T.Y."/>
            <person name="O'Malley M.A."/>
            <person name="Stajich J.E."/>
            <person name="Spatafora J.W."/>
            <person name="Visel A."/>
            <person name="Grigoriev I.V."/>
        </authorList>
    </citation>
    <scope>NUCLEOTIDE SEQUENCE [LARGE SCALE GENOMIC DNA]</scope>
    <source>
        <strain evidence="4 5">NRRL Y-17943</strain>
    </source>
</reference>
<comment type="caution">
    <text evidence="4">The sequence shown here is derived from an EMBL/GenBank/DDBJ whole genome shotgun (WGS) entry which is preliminary data.</text>
</comment>
<dbReference type="InterPro" id="IPR027417">
    <property type="entry name" value="P-loop_NTPase"/>
</dbReference>
<evidence type="ECO:0000256" key="3">
    <source>
        <dbReference type="ARBA" id="ARBA00022840"/>
    </source>
</evidence>
<keyword evidence="3" id="KW-0067">ATP-binding</keyword>
<dbReference type="GO" id="GO:0005524">
    <property type="term" value="F:ATP binding"/>
    <property type="evidence" value="ECO:0007669"/>
    <property type="project" value="UniProtKB-KW"/>
</dbReference>
<dbReference type="RefSeq" id="XP_021871696.1">
    <property type="nucleotide sequence ID" value="XM_022015534.1"/>
</dbReference>
<dbReference type="Pfam" id="PF03969">
    <property type="entry name" value="AFG1_ATPase"/>
    <property type="match status" value="1"/>
</dbReference>
<dbReference type="InterPro" id="IPR005654">
    <property type="entry name" value="ATPase_AFG1-like"/>
</dbReference>